<dbReference type="GO" id="GO:0005886">
    <property type="term" value="C:plasma membrane"/>
    <property type="evidence" value="ECO:0007669"/>
    <property type="project" value="TreeGrafter"/>
</dbReference>
<dbReference type="EMBL" id="WOGU01000019">
    <property type="protein sequence ID" value="MUN64779.1"/>
    <property type="molecule type" value="Genomic_DNA"/>
</dbReference>
<feature type="transmembrane region" description="Helical" evidence="2">
    <location>
        <begin position="458"/>
        <end position="477"/>
    </location>
</feature>
<accession>A0A6N8GPS7</accession>
<evidence type="ECO:0000256" key="2">
    <source>
        <dbReference type="SAM" id="Phobius"/>
    </source>
</evidence>
<dbReference type="InterPro" id="IPR003474">
    <property type="entry name" value="Glcn_transporter"/>
</dbReference>
<name>A0A6N8GPS7_9MICC</name>
<dbReference type="PANTHER" id="PTHR30354:SF11">
    <property type="entry name" value="PERMEASE"/>
    <property type="match status" value="1"/>
</dbReference>
<comment type="caution">
    <text evidence="3">The sequence shown here is derived from an EMBL/GenBank/DDBJ whole genome shotgun (WGS) entry which is preliminary data.</text>
</comment>
<evidence type="ECO:0000256" key="1">
    <source>
        <dbReference type="SAM" id="MobiDB-lite"/>
    </source>
</evidence>
<keyword evidence="2" id="KW-1133">Transmembrane helix</keyword>
<feature type="transmembrane region" description="Helical" evidence="2">
    <location>
        <begin position="305"/>
        <end position="323"/>
    </location>
</feature>
<gene>
    <name evidence="3" type="ORF">GMA12_16800</name>
</gene>
<dbReference type="RefSeq" id="WP_162459994.1">
    <property type="nucleotide sequence ID" value="NZ_WOGU01000019.1"/>
</dbReference>
<feature type="transmembrane region" description="Helical" evidence="2">
    <location>
        <begin position="417"/>
        <end position="438"/>
    </location>
</feature>
<evidence type="ECO:0000313" key="3">
    <source>
        <dbReference type="EMBL" id="MUN64779.1"/>
    </source>
</evidence>
<feature type="transmembrane region" description="Helical" evidence="2">
    <location>
        <begin position="100"/>
        <end position="126"/>
    </location>
</feature>
<feature type="transmembrane region" description="Helical" evidence="2">
    <location>
        <begin position="177"/>
        <end position="199"/>
    </location>
</feature>
<feature type="transmembrane region" description="Helical" evidence="2">
    <location>
        <begin position="376"/>
        <end position="405"/>
    </location>
</feature>
<feature type="region of interest" description="Disordered" evidence="1">
    <location>
        <begin position="218"/>
        <end position="240"/>
    </location>
</feature>
<feature type="transmembrane region" description="Helical" evidence="2">
    <location>
        <begin position="138"/>
        <end position="171"/>
    </location>
</feature>
<organism evidence="3 4">
    <name type="scientific">Kocuria sediminis</name>
    <dbReference type="NCBI Taxonomy" id="1038857"/>
    <lineage>
        <taxon>Bacteria</taxon>
        <taxon>Bacillati</taxon>
        <taxon>Actinomycetota</taxon>
        <taxon>Actinomycetes</taxon>
        <taxon>Micrococcales</taxon>
        <taxon>Micrococcaceae</taxon>
        <taxon>Kocuria</taxon>
    </lineage>
</organism>
<feature type="transmembrane region" description="Helical" evidence="2">
    <location>
        <begin position="268"/>
        <end position="293"/>
    </location>
</feature>
<evidence type="ECO:0000313" key="4">
    <source>
        <dbReference type="Proteomes" id="UP000436989"/>
    </source>
</evidence>
<feature type="transmembrane region" description="Helical" evidence="2">
    <location>
        <begin position="58"/>
        <end position="80"/>
    </location>
</feature>
<protein>
    <submittedName>
        <fullName evidence="3">Gluconate permease</fullName>
    </submittedName>
</protein>
<sequence>MSATLLLTAIAIIGIVLMITALRVPPVFALLVGTFFLGLTTIGPGDTPEAVAGGFGEVMAEIGLLVSFGVIMGALITKTGALQGLIETLMRTFGAKRLPYIFSVSLSSVFTSIYSDVVLVLTAPMAKRIAPQLGPRGIALMGGALTAGIEVGLVFVVPGVAALAVAGLLGVPLGQMFIWGIVIGLPTAVVTMFLFSLLAKRALKWSPDKDELIAEIGDAGQSRTEETDGPGAARPHGHHDHNTEYATEAHTQIEVLEAETAPTTKLPLLLALAPVVITLTLVASGALLGALGIEQTALGFITDPVFAMFLGAGSSYLLARTVAPRAEVDKEVADSLVTCGPILVLSGVSGSLGAIIDQSGLADILSGYFTSSFLPPLLLVWLIAAVLHIALGSISISAITAAGILAPIAGSLGVDPVLVALAAGSGALFLPHVSSNFFWMFKEMLGLSTRGTFKTHTVAMSLASIVSLVLILGLSVVL</sequence>
<feature type="transmembrane region" description="Helical" evidence="2">
    <location>
        <begin position="28"/>
        <end position="46"/>
    </location>
</feature>
<dbReference type="AlphaFoldDB" id="A0A6N8GPS7"/>
<feature type="transmembrane region" description="Helical" evidence="2">
    <location>
        <begin position="335"/>
        <end position="356"/>
    </location>
</feature>
<keyword evidence="2" id="KW-0472">Membrane</keyword>
<reference evidence="3 4" key="1">
    <citation type="submission" date="2019-12" db="EMBL/GenBank/DDBJ databases">
        <authorList>
            <person name="Shi Y."/>
        </authorList>
    </citation>
    <scope>NUCLEOTIDE SEQUENCE [LARGE SCALE GENOMIC DNA]</scope>
    <source>
        <strain evidence="3 4">JCM 17929</strain>
    </source>
</reference>
<dbReference type="Proteomes" id="UP000436989">
    <property type="component" value="Unassembled WGS sequence"/>
</dbReference>
<dbReference type="GO" id="GO:0015128">
    <property type="term" value="F:gluconate transmembrane transporter activity"/>
    <property type="evidence" value="ECO:0007669"/>
    <property type="project" value="InterPro"/>
</dbReference>
<keyword evidence="4" id="KW-1185">Reference proteome</keyword>
<dbReference type="Pfam" id="PF02447">
    <property type="entry name" value="GntP_permease"/>
    <property type="match status" value="2"/>
</dbReference>
<keyword evidence="2" id="KW-0812">Transmembrane</keyword>
<dbReference type="PANTHER" id="PTHR30354">
    <property type="entry name" value="GNT FAMILY GLUCONATE TRANSPORTER"/>
    <property type="match status" value="1"/>
</dbReference>
<proteinExistence type="predicted"/>